<proteinExistence type="predicted"/>
<dbReference type="EMBL" id="HBFX01052525">
    <property type="protein sequence ID" value="CAD8980646.1"/>
    <property type="molecule type" value="Transcribed_RNA"/>
</dbReference>
<sequence length="305" mass="34383">MAHDALLGYSAALQAQRDAQKEEEEEDAEVAGLKKVNASDLHGSCPGDPTGKTCLSGSDGVDGVHEWSAFSHGKSWNTRWLEKKGVNVGEWGIPKFRIHHWNRKPVDKPGKEAKEPDWAKMKTPQWAWENNAMRSQGWDPEGVKNRQLILGAGYGENVTQSDVMDDAYVNRSGYTSQFSVQQKYHPHDDHFADWKPNSTENVRLLYGDSAFTNDLRWSIRLRKWVKEKWSWGDDHMKQSDFARQLQQRGPRSGEPLSDLLDDGWSGAMGVDSNHYNLGGENRTAPFPDSTKLKRLGVNTDGFVAT</sequence>
<evidence type="ECO:0000256" key="1">
    <source>
        <dbReference type="SAM" id="MobiDB-lite"/>
    </source>
</evidence>
<dbReference type="AlphaFoldDB" id="A0A7S1HFM0"/>
<reference evidence="2" key="1">
    <citation type="submission" date="2021-01" db="EMBL/GenBank/DDBJ databases">
        <authorList>
            <person name="Corre E."/>
            <person name="Pelletier E."/>
            <person name="Niang G."/>
            <person name="Scheremetjew M."/>
            <person name="Finn R."/>
            <person name="Kale V."/>
            <person name="Holt S."/>
            <person name="Cochrane G."/>
            <person name="Meng A."/>
            <person name="Brown T."/>
            <person name="Cohen L."/>
        </authorList>
    </citation>
    <scope>NUCLEOTIDE SEQUENCE</scope>
    <source>
        <strain evidence="2">CCMP644</strain>
    </source>
</reference>
<protein>
    <submittedName>
        <fullName evidence="2">Uncharacterized protein</fullName>
    </submittedName>
</protein>
<evidence type="ECO:0000313" key="2">
    <source>
        <dbReference type="EMBL" id="CAD8980646.1"/>
    </source>
</evidence>
<accession>A0A7S1HFM0</accession>
<organism evidence="2">
    <name type="scientific">Hemiselmis andersenii</name>
    <name type="common">Cryptophyte alga</name>
    <dbReference type="NCBI Taxonomy" id="464988"/>
    <lineage>
        <taxon>Eukaryota</taxon>
        <taxon>Cryptophyceae</taxon>
        <taxon>Cryptomonadales</taxon>
        <taxon>Hemiselmidaceae</taxon>
        <taxon>Hemiselmis</taxon>
    </lineage>
</organism>
<gene>
    <name evidence="2" type="ORF">HAND00432_LOCUS31656</name>
</gene>
<name>A0A7S1HFM0_HEMAN</name>
<feature type="region of interest" description="Disordered" evidence="1">
    <location>
        <begin position="1"/>
        <end position="48"/>
    </location>
</feature>